<dbReference type="RefSeq" id="WP_150437617.1">
    <property type="nucleotide sequence ID" value="NZ_VYKJ01000020.1"/>
</dbReference>
<feature type="transmembrane region" description="Helical" evidence="8">
    <location>
        <begin position="230"/>
        <end position="248"/>
    </location>
</feature>
<comment type="caution">
    <text evidence="9">The sequence shown here is derived from an EMBL/GenBank/DDBJ whole genome shotgun (WGS) entry which is preliminary data.</text>
</comment>
<feature type="transmembrane region" description="Helical" evidence="8">
    <location>
        <begin position="131"/>
        <end position="148"/>
    </location>
</feature>
<evidence type="ECO:0000256" key="6">
    <source>
        <dbReference type="ARBA" id="ARBA00022989"/>
    </source>
</evidence>
<feature type="transmembrane region" description="Helical" evidence="8">
    <location>
        <begin position="193"/>
        <end position="218"/>
    </location>
</feature>
<dbReference type="PANTHER" id="PTHR30269">
    <property type="entry name" value="TRANSMEMBRANE PROTEIN YFCA"/>
    <property type="match status" value="1"/>
</dbReference>
<evidence type="ECO:0000256" key="8">
    <source>
        <dbReference type="RuleBase" id="RU363041"/>
    </source>
</evidence>
<keyword evidence="4 8" id="KW-1003">Cell membrane</keyword>
<evidence type="ECO:0000256" key="3">
    <source>
        <dbReference type="ARBA" id="ARBA00022448"/>
    </source>
</evidence>
<dbReference type="EMBL" id="VYKJ01000020">
    <property type="protein sequence ID" value="KAA8995390.1"/>
    <property type="molecule type" value="Genomic_DNA"/>
</dbReference>
<sequence length="250" mass="26455">MEYSLALILLFFVVAIIAGWVDAIAGGGGLVTIPVMLAAGVPPAAAIATNKLGGVAGTFSASWHFIRTGQIDFRTSAIMIPTTFLGALLGGYLLNRINSEFLTFIIPVLLIGFALYFLFSPGIGELDKKTIIPVSLFAGLPAPLIGFYDGFFGPGTGTFFCLALVLLLGYNLVKSTANAKLLNFSSNLAALIYFISSGSILWQVGIAMLLGQFIGGYLGARMIVKNGKKLIKIIMTIMAFAISAKIMLAR</sequence>
<dbReference type="OrthoDB" id="554695at2"/>
<keyword evidence="6 8" id="KW-1133">Transmembrane helix</keyword>
<evidence type="ECO:0000256" key="5">
    <source>
        <dbReference type="ARBA" id="ARBA00022692"/>
    </source>
</evidence>
<comment type="subcellular location">
    <subcellularLocation>
        <location evidence="1 8">Cell membrane</location>
        <topology evidence="1 8">Multi-pass membrane protein</topology>
    </subcellularLocation>
</comment>
<evidence type="ECO:0000256" key="1">
    <source>
        <dbReference type="ARBA" id="ARBA00004651"/>
    </source>
</evidence>
<evidence type="ECO:0000256" key="4">
    <source>
        <dbReference type="ARBA" id="ARBA00022475"/>
    </source>
</evidence>
<evidence type="ECO:0000256" key="2">
    <source>
        <dbReference type="ARBA" id="ARBA00009142"/>
    </source>
</evidence>
<keyword evidence="3" id="KW-0813">Transport</keyword>
<dbReference type="PANTHER" id="PTHR30269:SF0">
    <property type="entry name" value="MEMBRANE TRANSPORTER PROTEIN YFCA-RELATED"/>
    <property type="match status" value="1"/>
</dbReference>
<dbReference type="Proteomes" id="UP000335415">
    <property type="component" value="Unassembled WGS sequence"/>
</dbReference>
<evidence type="ECO:0000256" key="7">
    <source>
        <dbReference type="ARBA" id="ARBA00023136"/>
    </source>
</evidence>
<dbReference type="AlphaFoldDB" id="A0A5J5FQT7"/>
<feature type="transmembrane region" description="Helical" evidence="8">
    <location>
        <begin position="73"/>
        <end position="94"/>
    </location>
</feature>
<name>A0A5J5FQT7_9GAMM</name>
<dbReference type="Pfam" id="PF01925">
    <property type="entry name" value="TauE"/>
    <property type="match status" value="1"/>
</dbReference>
<dbReference type="InterPro" id="IPR052017">
    <property type="entry name" value="TSUP"/>
</dbReference>
<comment type="similarity">
    <text evidence="2 8">Belongs to the 4-toluene sulfonate uptake permease (TSUP) (TC 2.A.102) family.</text>
</comment>
<feature type="transmembrane region" description="Helical" evidence="8">
    <location>
        <begin position="155"/>
        <end position="173"/>
    </location>
</feature>
<gene>
    <name evidence="9" type="ORF">FJU30_24700</name>
</gene>
<organism evidence="9 10">
    <name type="scientific">Affinibrenneria salicis</name>
    <dbReference type="NCBI Taxonomy" id="2590031"/>
    <lineage>
        <taxon>Bacteria</taxon>
        <taxon>Pseudomonadati</taxon>
        <taxon>Pseudomonadota</taxon>
        <taxon>Gammaproteobacteria</taxon>
        <taxon>Enterobacterales</taxon>
        <taxon>Pectobacteriaceae</taxon>
        <taxon>Affinibrenneria</taxon>
    </lineage>
</organism>
<feature type="transmembrane region" description="Helical" evidence="8">
    <location>
        <begin position="101"/>
        <end position="119"/>
    </location>
</feature>
<accession>A0A5J5FQT7</accession>
<protein>
    <recommendedName>
        <fullName evidence="8">Probable membrane transporter protein</fullName>
    </recommendedName>
</protein>
<reference evidence="9 10" key="1">
    <citation type="submission" date="2019-09" db="EMBL/GenBank/DDBJ databases">
        <authorList>
            <person name="Li Y."/>
        </authorList>
    </citation>
    <scope>NUCLEOTIDE SEQUENCE [LARGE SCALE GENOMIC DNA]</scope>
    <source>
        <strain evidence="9 10">L3-3HA</strain>
    </source>
</reference>
<evidence type="ECO:0000313" key="9">
    <source>
        <dbReference type="EMBL" id="KAA8995390.1"/>
    </source>
</evidence>
<keyword evidence="7 8" id="KW-0472">Membrane</keyword>
<dbReference type="GO" id="GO:0005886">
    <property type="term" value="C:plasma membrane"/>
    <property type="evidence" value="ECO:0007669"/>
    <property type="project" value="UniProtKB-SubCell"/>
</dbReference>
<keyword evidence="10" id="KW-1185">Reference proteome</keyword>
<dbReference type="InterPro" id="IPR002781">
    <property type="entry name" value="TM_pro_TauE-like"/>
</dbReference>
<keyword evidence="5 8" id="KW-0812">Transmembrane</keyword>
<evidence type="ECO:0000313" key="10">
    <source>
        <dbReference type="Proteomes" id="UP000335415"/>
    </source>
</evidence>
<proteinExistence type="inferred from homology"/>